<feature type="transmembrane region" description="Helical" evidence="3">
    <location>
        <begin position="590"/>
        <end position="608"/>
    </location>
</feature>
<dbReference type="RefSeq" id="WP_413259694.1">
    <property type="nucleotide sequence ID" value="NZ_JBHFNS010000084.1"/>
</dbReference>
<evidence type="ECO:0000256" key="3">
    <source>
        <dbReference type="SAM" id="Phobius"/>
    </source>
</evidence>
<proteinExistence type="predicted"/>
<feature type="transmembrane region" description="Helical" evidence="3">
    <location>
        <begin position="566"/>
        <end position="584"/>
    </location>
</feature>
<feature type="region of interest" description="Disordered" evidence="2">
    <location>
        <begin position="620"/>
        <end position="639"/>
    </location>
</feature>
<keyword evidence="3" id="KW-0472">Membrane</keyword>
<keyword evidence="1" id="KW-0175">Coiled coil</keyword>
<feature type="transmembrane region" description="Helical" evidence="3">
    <location>
        <begin position="188"/>
        <end position="207"/>
    </location>
</feature>
<evidence type="ECO:0000313" key="5">
    <source>
        <dbReference type="Proteomes" id="UP001576776"/>
    </source>
</evidence>
<keyword evidence="5" id="KW-1185">Reference proteome</keyword>
<evidence type="ECO:0000256" key="1">
    <source>
        <dbReference type="SAM" id="Coils"/>
    </source>
</evidence>
<organism evidence="4 5">
    <name type="scientific">Floridaenema fluviatile BLCC-F154</name>
    <dbReference type="NCBI Taxonomy" id="3153640"/>
    <lineage>
        <taxon>Bacteria</taxon>
        <taxon>Bacillati</taxon>
        <taxon>Cyanobacteriota</taxon>
        <taxon>Cyanophyceae</taxon>
        <taxon>Oscillatoriophycideae</taxon>
        <taxon>Aerosakkonematales</taxon>
        <taxon>Aerosakkonemataceae</taxon>
        <taxon>Floridanema</taxon>
        <taxon>Floridanema fluviatile</taxon>
    </lineage>
</organism>
<keyword evidence="3" id="KW-1133">Transmembrane helix</keyword>
<sequence length="639" mass="71991">MSLQVDKFIDELPVEKAQKEKLTIWKQGLFGTQNELAIANAGLKLTVKELADLVNQTSVTYQAYQDKFKTYQEKRCSAAVNDLQRFLLLLDANIKIISGNNQVNFLTKEELLNSQEYQNFWLSNSINSEPKLGMSLSKIYEEIIKIIKGKSKGNPNLEAFKQGFGEEGRKLLGSKLFLKSSRKDRWKYTFLPVFIIGIFLATTWKYISPFLANFISSFWGGIAVVILLMAIFVVFLRVNQEPSSQNSNEQGNLANIVDEFFSPVPNIVNNEAELIDSTANSEISEEGLVDSAVNSEINEKPIANNHEEALTKFTNELRNKIVELNQNPDQLEWELSRLGQTFRQYYRALVINYADVDLPFIPGSVKQSIASLVKRTRTKIDRTENEVNQLEKEIEMWFDRSMDRSSGVYKRNAKGISLLIGFGLAIVTNSNSIYIANRLAYDEELRQTVVQRANTLISENQNLNVGDRKKEVSEILDEQLGLPIGWNPRVLGQQLSCPLPGKNSQDNRDDWDKLFDTCIKISKTDIASNVGNINNPVAAKLKKDNPAKINQEAQRKDKEALNKNKNYFVPTAILVMIATSGKWLVGLSFLIGWLVTAVAISMGASFWFDLLSKVVNVRNTGNKPPSSANRTSVSSEQNS</sequence>
<dbReference type="Proteomes" id="UP001576776">
    <property type="component" value="Unassembled WGS sequence"/>
</dbReference>
<feature type="transmembrane region" description="Helical" evidence="3">
    <location>
        <begin position="213"/>
        <end position="236"/>
    </location>
</feature>
<feature type="coiled-coil region" evidence="1">
    <location>
        <begin position="373"/>
        <end position="400"/>
    </location>
</feature>
<evidence type="ECO:0000256" key="2">
    <source>
        <dbReference type="SAM" id="MobiDB-lite"/>
    </source>
</evidence>
<comment type="caution">
    <text evidence="4">The sequence shown here is derived from an EMBL/GenBank/DDBJ whole genome shotgun (WGS) entry which is preliminary data.</text>
</comment>
<protein>
    <submittedName>
        <fullName evidence="4">Uncharacterized protein</fullName>
    </submittedName>
</protein>
<reference evidence="4 5" key="1">
    <citation type="submission" date="2024-09" db="EMBL/GenBank/DDBJ databases">
        <title>Floridaenema gen nov. (Aerosakkonemataceae, Aerosakkonematales ord. nov., Cyanobacteria) from benthic tropical and subtropical fresh waters, with the description of four new species.</title>
        <authorList>
            <person name="Moretto J.A."/>
            <person name="Berthold D.E."/>
            <person name="Lefler F.W."/>
            <person name="Huang I.-S."/>
            <person name="Laughinghouse H. IV."/>
        </authorList>
    </citation>
    <scope>NUCLEOTIDE SEQUENCE [LARGE SCALE GENOMIC DNA]</scope>
    <source>
        <strain evidence="4 5">BLCC-F154</strain>
    </source>
</reference>
<name>A0ABV4YHB2_9CYAN</name>
<dbReference type="EMBL" id="JBHFNS010000084">
    <property type="protein sequence ID" value="MFB2938215.1"/>
    <property type="molecule type" value="Genomic_DNA"/>
</dbReference>
<keyword evidence="3" id="KW-0812">Transmembrane</keyword>
<evidence type="ECO:0000313" key="4">
    <source>
        <dbReference type="EMBL" id="MFB2938215.1"/>
    </source>
</evidence>
<gene>
    <name evidence="4" type="ORF">ACE1B6_23455</name>
</gene>
<accession>A0ABV4YHB2</accession>